<dbReference type="EMBL" id="PUJU01000049">
    <property type="protein sequence ID" value="NHB89568.1"/>
    <property type="molecule type" value="Genomic_DNA"/>
</dbReference>
<accession>A0ABX0GK36</accession>
<name>A0ABX0GK36_9GAMM</name>
<dbReference type="InterPro" id="IPR035958">
    <property type="entry name" value="SecB-like_sf"/>
</dbReference>
<keyword evidence="2" id="KW-1185">Reference proteome</keyword>
<dbReference type="Gene3D" id="3.10.420.10">
    <property type="entry name" value="SecB-like"/>
    <property type="match status" value="1"/>
</dbReference>
<proteinExistence type="predicted"/>
<evidence type="ECO:0008006" key="3">
    <source>
        <dbReference type="Google" id="ProtNLM"/>
    </source>
</evidence>
<dbReference type="RefSeq" id="WP_133812559.1">
    <property type="nucleotide sequence ID" value="NZ_CAWPIF010000049.1"/>
</dbReference>
<reference evidence="1 2" key="1">
    <citation type="submission" date="2018-02" db="EMBL/GenBank/DDBJ databases">
        <authorList>
            <person name="Machado R.A."/>
        </authorList>
    </citation>
    <scope>NUCLEOTIDE SEQUENCE [LARGE SCALE GENOMIC DNA]</scope>
    <source>
        <strain evidence="1 2">T327</strain>
    </source>
</reference>
<gene>
    <name evidence="1" type="ORF">C5471_18460</name>
</gene>
<evidence type="ECO:0000313" key="1">
    <source>
        <dbReference type="EMBL" id="NHB89568.1"/>
    </source>
</evidence>
<comment type="caution">
    <text evidence="1">The sequence shown here is derived from an EMBL/GenBank/DDBJ whole genome shotgun (WGS) entry which is preliminary data.</text>
</comment>
<evidence type="ECO:0000313" key="2">
    <source>
        <dbReference type="Proteomes" id="UP000697802"/>
    </source>
</evidence>
<dbReference type="Proteomes" id="UP000697802">
    <property type="component" value="Unassembled WGS sequence"/>
</dbReference>
<protein>
    <recommendedName>
        <fullName evidence="3">Preprotein translocase subunit SecB</fullName>
    </recommendedName>
</protein>
<dbReference type="SUPFAM" id="SSF54611">
    <property type="entry name" value="SecB-like"/>
    <property type="match status" value="1"/>
</dbReference>
<sequence length="120" mass="14040">MNFNIVNMRVTHIKLDEVGDPDNPKKNHINLKNILSFYEDDRSRATLKAAVKVTTESGFYVEFDYWFSIQFENEITIEQEKDFLGKDTVDSVTYPYIRAFLSNLMNLSGYKVVNLPIMKF</sequence>
<organism evidence="1 2">
    <name type="scientific">Photorhabdus tasmaniensis</name>
    <dbReference type="NCBI Taxonomy" id="1004159"/>
    <lineage>
        <taxon>Bacteria</taxon>
        <taxon>Pseudomonadati</taxon>
        <taxon>Pseudomonadota</taxon>
        <taxon>Gammaproteobacteria</taxon>
        <taxon>Enterobacterales</taxon>
        <taxon>Morganellaceae</taxon>
        <taxon>Photorhabdus</taxon>
    </lineage>
</organism>